<keyword evidence="1" id="KW-0175">Coiled coil</keyword>
<evidence type="ECO:0000256" key="1">
    <source>
        <dbReference type="SAM" id="Coils"/>
    </source>
</evidence>
<reference evidence="3" key="1">
    <citation type="submission" date="2019-10" db="EMBL/GenBank/DDBJ databases">
        <title>Conservation and host-specific expression of non-tandemly repeated heterogenous ribosome RNA gene in arbuscular mycorrhizal fungi.</title>
        <authorList>
            <person name="Maeda T."/>
            <person name="Kobayashi Y."/>
            <person name="Nakagawa T."/>
            <person name="Ezawa T."/>
            <person name="Yamaguchi K."/>
            <person name="Bino T."/>
            <person name="Nishimoto Y."/>
            <person name="Shigenobu S."/>
            <person name="Kawaguchi M."/>
        </authorList>
    </citation>
    <scope>NUCLEOTIDE SEQUENCE</scope>
    <source>
        <strain evidence="3">HR1</strain>
    </source>
</reference>
<feature type="region of interest" description="Disordered" evidence="2">
    <location>
        <begin position="97"/>
        <end position="117"/>
    </location>
</feature>
<proteinExistence type="predicted"/>
<protein>
    <submittedName>
        <fullName evidence="3">Uncharacterized protein</fullName>
    </submittedName>
</protein>
<sequence>MEMEKDRNKTCNKYENLEKDLYNEYGNLEKDFPSGDDNEYEDLEKDSIKNDDEFKDLEKNLESVIDMQSELNNDKSLFEIDYDALANAKKFVQQNVSDKDEDDISVTESNEECEEEYDDEHVKVITKLQDNETLIPCVIISKQI</sequence>
<feature type="compositionally biased region" description="Acidic residues" evidence="2">
    <location>
        <begin position="99"/>
        <end position="117"/>
    </location>
</feature>
<name>A0A8H3QJY4_9GLOM</name>
<evidence type="ECO:0000256" key="2">
    <source>
        <dbReference type="SAM" id="MobiDB-lite"/>
    </source>
</evidence>
<organism evidence="3 4">
    <name type="scientific">Rhizophagus clarus</name>
    <dbReference type="NCBI Taxonomy" id="94130"/>
    <lineage>
        <taxon>Eukaryota</taxon>
        <taxon>Fungi</taxon>
        <taxon>Fungi incertae sedis</taxon>
        <taxon>Mucoromycota</taxon>
        <taxon>Glomeromycotina</taxon>
        <taxon>Glomeromycetes</taxon>
        <taxon>Glomerales</taxon>
        <taxon>Glomeraceae</taxon>
        <taxon>Rhizophagus</taxon>
    </lineage>
</organism>
<gene>
    <name evidence="3" type="ORF">RCL2_000911700</name>
</gene>
<dbReference type="Proteomes" id="UP000615446">
    <property type="component" value="Unassembled WGS sequence"/>
</dbReference>
<dbReference type="EMBL" id="BLAL01000058">
    <property type="protein sequence ID" value="GES81877.1"/>
    <property type="molecule type" value="Genomic_DNA"/>
</dbReference>
<evidence type="ECO:0000313" key="4">
    <source>
        <dbReference type="Proteomes" id="UP000615446"/>
    </source>
</evidence>
<feature type="coiled-coil region" evidence="1">
    <location>
        <begin position="11"/>
        <end position="74"/>
    </location>
</feature>
<evidence type="ECO:0000313" key="3">
    <source>
        <dbReference type="EMBL" id="GES81877.1"/>
    </source>
</evidence>
<comment type="caution">
    <text evidence="3">The sequence shown here is derived from an EMBL/GenBank/DDBJ whole genome shotgun (WGS) entry which is preliminary data.</text>
</comment>
<dbReference type="OrthoDB" id="10583435at2759"/>
<accession>A0A8H3QJY4</accession>
<dbReference type="AlphaFoldDB" id="A0A8H3QJY4"/>